<dbReference type="AlphaFoldDB" id="A0A645FL22"/>
<evidence type="ECO:0000256" key="2">
    <source>
        <dbReference type="ARBA" id="ARBA00022989"/>
    </source>
</evidence>
<name>A0A645FL22_9ZZZZ</name>
<feature type="transmembrane region" description="Helical" evidence="4">
    <location>
        <begin position="41"/>
        <end position="62"/>
    </location>
</feature>
<gene>
    <name evidence="5" type="ORF">SDC9_160223</name>
</gene>
<accession>A0A645FL22</accession>
<organism evidence="5">
    <name type="scientific">bioreactor metagenome</name>
    <dbReference type="NCBI Taxonomy" id="1076179"/>
    <lineage>
        <taxon>unclassified sequences</taxon>
        <taxon>metagenomes</taxon>
        <taxon>ecological metagenomes</taxon>
    </lineage>
</organism>
<keyword evidence="1 4" id="KW-0812">Transmembrane</keyword>
<dbReference type="EMBL" id="VSSQ01059327">
    <property type="protein sequence ID" value="MPN12903.1"/>
    <property type="molecule type" value="Genomic_DNA"/>
</dbReference>
<evidence type="ECO:0000313" key="5">
    <source>
        <dbReference type="EMBL" id="MPN12903.1"/>
    </source>
</evidence>
<comment type="caution">
    <text evidence="5">The sequence shown here is derived from an EMBL/GenBank/DDBJ whole genome shotgun (WGS) entry which is preliminary data.</text>
</comment>
<reference evidence="5" key="1">
    <citation type="submission" date="2019-08" db="EMBL/GenBank/DDBJ databases">
        <authorList>
            <person name="Kucharzyk K."/>
            <person name="Murdoch R.W."/>
            <person name="Higgins S."/>
            <person name="Loffler F."/>
        </authorList>
    </citation>
    <scope>NUCLEOTIDE SEQUENCE</scope>
</reference>
<dbReference type="GO" id="GO:0099621">
    <property type="term" value="F:undecaprenyl-phosphate 4-deoxy-4-formamido-L-arabinose transferase activity"/>
    <property type="evidence" value="ECO:0007669"/>
    <property type="project" value="TreeGrafter"/>
</dbReference>
<evidence type="ECO:0000256" key="4">
    <source>
        <dbReference type="SAM" id="Phobius"/>
    </source>
</evidence>
<proteinExistence type="predicted"/>
<dbReference type="GO" id="GO:0005886">
    <property type="term" value="C:plasma membrane"/>
    <property type="evidence" value="ECO:0007669"/>
    <property type="project" value="TreeGrafter"/>
</dbReference>
<evidence type="ECO:0000256" key="3">
    <source>
        <dbReference type="ARBA" id="ARBA00023136"/>
    </source>
</evidence>
<evidence type="ECO:0000256" key="1">
    <source>
        <dbReference type="ARBA" id="ARBA00022692"/>
    </source>
</evidence>
<keyword evidence="2 4" id="KW-1133">Transmembrane helix</keyword>
<dbReference type="InterPro" id="IPR050256">
    <property type="entry name" value="Glycosyltransferase_2"/>
</dbReference>
<feature type="transmembrane region" description="Helical" evidence="4">
    <location>
        <begin position="82"/>
        <end position="103"/>
    </location>
</feature>
<evidence type="ECO:0008006" key="6">
    <source>
        <dbReference type="Google" id="ProtNLM"/>
    </source>
</evidence>
<protein>
    <recommendedName>
        <fullName evidence="6">Undecaprenyl-phosphate 4-deoxy-4-formamido-L-arabinose transferase</fullName>
    </recommendedName>
</protein>
<dbReference type="PANTHER" id="PTHR48090:SF3">
    <property type="entry name" value="UNDECAPRENYL-PHOSPHATE 4-DEOXY-4-FORMAMIDO-L-ARABINOSE TRANSFERASE"/>
    <property type="match status" value="1"/>
</dbReference>
<dbReference type="PANTHER" id="PTHR48090">
    <property type="entry name" value="UNDECAPRENYL-PHOSPHATE 4-DEOXY-4-FORMAMIDO-L-ARABINOSE TRANSFERASE-RELATED"/>
    <property type="match status" value="1"/>
</dbReference>
<keyword evidence="3 4" id="KW-0472">Membrane</keyword>
<sequence length="122" mass="14106">MRHQARKYGKSKFGADRFVNGYLDLLTIWFLNKFGKKPMHFFGLLGSIMFILGFIAIVLVGATKLYDMYVGNPYRLVTESPYFYISLTTMILGTLLFLTGFLGELISRNSPDRNNYRIEKEI</sequence>